<keyword evidence="3" id="KW-1185">Reference proteome</keyword>
<comment type="caution">
    <text evidence="2">The sequence shown here is derived from an EMBL/GenBank/DDBJ whole genome shotgun (WGS) entry which is preliminary data.</text>
</comment>
<name>A0AAV5T7E8_9BILA</name>
<evidence type="ECO:0000313" key="3">
    <source>
        <dbReference type="Proteomes" id="UP001432027"/>
    </source>
</evidence>
<organism evidence="2 3">
    <name type="scientific">Pristionchus entomophagus</name>
    <dbReference type="NCBI Taxonomy" id="358040"/>
    <lineage>
        <taxon>Eukaryota</taxon>
        <taxon>Metazoa</taxon>
        <taxon>Ecdysozoa</taxon>
        <taxon>Nematoda</taxon>
        <taxon>Chromadorea</taxon>
        <taxon>Rhabditida</taxon>
        <taxon>Rhabditina</taxon>
        <taxon>Diplogasteromorpha</taxon>
        <taxon>Diplogasteroidea</taxon>
        <taxon>Neodiplogasteridae</taxon>
        <taxon>Pristionchus</taxon>
    </lineage>
</organism>
<feature type="compositionally biased region" description="Basic residues" evidence="1">
    <location>
        <begin position="27"/>
        <end position="38"/>
    </location>
</feature>
<feature type="non-terminal residue" evidence="2">
    <location>
        <position position="157"/>
    </location>
</feature>
<dbReference type="EMBL" id="BTSX01000003">
    <property type="protein sequence ID" value="GMS88215.1"/>
    <property type="molecule type" value="Genomic_DNA"/>
</dbReference>
<feature type="compositionally biased region" description="Basic and acidic residues" evidence="1">
    <location>
        <begin position="15"/>
        <end position="26"/>
    </location>
</feature>
<dbReference type="AlphaFoldDB" id="A0AAV5T7E8"/>
<feature type="compositionally biased region" description="Basic residues" evidence="1">
    <location>
        <begin position="1"/>
        <end position="11"/>
    </location>
</feature>
<reference evidence="2" key="1">
    <citation type="submission" date="2023-10" db="EMBL/GenBank/DDBJ databases">
        <title>Genome assembly of Pristionchus species.</title>
        <authorList>
            <person name="Yoshida K."/>
            <person name="Sommer R.J."/>
        </authorList>
    </citation>
    <scope>NUCLEOTIDE SEQUENCE</scope>
    <source>
        <strain evidence="2">RS0144</strain>
    </source>
</reference>
<accession>A0AAV5T7E8</accession>
<evidence type="ECO:0000256" key="1">
    <source>
        <dbReference type="SAM" id="MobiDB-lite"/>
    </source>
</evidence>
<protein>
    <submittedName>
        <fullName evidence="2">Uncharacterized protein</fullName>
    </submittedName>
</protein>
<dbReference type="Proteomes" id="UP001432027">
    <property type="component" value="Unassembled WGS sequence"/>
</dbReference>
<feature type="region of interest" description="Disordered" evidence="1">
    <location>
        <begin position="1"/>
        <end position="68"/>
    </location>
</feature>
<sequence>RPSPRSGRRTPLRSSSRDSRRDDSRSPRPRSFSRRPSRRPPSSVGSDVEVVKESIRSRRSLSRSSHFGDCNPFENLVANVNKRLGGPDDPVGFVSFHPKTMFKDEPCMIVVHSDEENARFRLVMLDPTYGMYPLEAVRVIRDEAATKTYEFEFTPIM</sequence>
<evidence type="ECO:0000313" key="2">
    <source>
        <dbReference type="EMBL" id="GMS88215.1"/>
    </source>
</evidence>
<proteinExistence type="predicted"/>
<feature type="non-terminal residue" evidence="2">
    <location>
        <position position="1"/>
    </location>
</feature>
<gene>
    <name evidence="2" type="ORF">PENTCL1PPCAC_10390</name>
</gene>